<dbReference type="RefSeq" id="WP_093419883.1">
    <property type="nucleotide sequence ID" value="NZ_FOXA01000004.1"/>
</dbReference>
<name>A0A1I5NZS7_9RHOB</name>
<keyword evidence="1" id="KW-0472">Membrane</keyword>
<feature type="domain" description="EamA" evidence="2">
    <location>
        <begin position="147"/>
        <end position="273"/>
    </location>
</feature>
<dbReference type="AlphaFoldDB" id="A0A1I5NZS7"/>
<dbReference type="STRING" id="441119.SAMN04488047_104165"/>
<feature type="transmembrane region" description="Helical" evidence="1">
    <location>
        <begin position="240"/>
        <end position="256"/>
    </location>
</feature>
<sequence length="300" mass="31526">MDNIRGIVLMVAAMAGFALEDMFIKRASGSLPTGQILVILGFGGTLVFGLMARRHGTRLVSRSAILPPVMLRHVGEVVGTLSFVTAISLVPLSLASAILQATPLAVTLGAALFLGEDVGWRRWSAIAVGLFGVLLILRPGFEGFRPASLFAVLAVVGLATRDLATRRVPAHVSTTQLSVYAFALMVPAGLILLAFSGGAALPETARWIDLGGALVVGVFGYYAITAAMRVGEVAAVTPFRYTRLLFALVIGTVVFGERPDTLTLVGAAIVIGSGLYTLFREARLGRARRRAVLTPSGPVN</sequence>
<keyword evidence="1" id="KW-0812">Transmembrane</keyword>
<dbReference type="PANTHER" id="PTHR22911">
    <property type="entry name" value="ACYL-MALONYL CONDENSING ENZYME-RELATED"/>
    <property type="match status" value="1"/>
</dbReference>
<evidence type="ECO:0000259" key="2">
    <source>
        <dbReference type="Pfam" id="PF00892"/>
    </source>
</evidence>
<feature type="transmembrane region" description="Helical" evidence="1">
    <location>
        <begin position="122"/>
        <end position="141"/>
    </location>
</feature>
<protein>
    <submittedName>
        <fullName evidence="3">Permease of the drug/metabolite transporter (DMT) superfamily</fullName>
    </submittedName>
</protein>
<dbReference type="OrthoDB" id="7165334at2"/>
<dbReference type="InterPro" id="IPR000620">
    <property type="entry name" value="EamA_dom"/>
</dbReference>
<reference evidence="3 4" key="1">
    <citation type="submission" date="2016-10" db="EMBL/GenBank/DDBJ databases">
        <authorList>
            <person name="de Groot N.N."/>
        </authorList>
    </citation>
    <scope>NUCLEOTIDE SEQUENCE [LARGE SCALE GENOMIC DNA]</scope>
    <source>
        <strain evidence="3 4">DSM 19547</strain>
    </source>
</reference>
<dbReference type="PANTHER" id="PTHR22911:SF135">
    <property type="entry name" value="BLR4310 PROTEIN"/>
    <property type="match status" value="1"/>
</dbReference>
<dbReference type="Proteomes" id="UP000199356">
    <property type="component" value="Unassembled WGS sequence"/>
</dbReference>
<dbReference type="EMBL" id="FOXA01000004">
    <property type="protein sequence ID" value="SFP27314.1"/>
    <property type="molecule type" value="Genomic_DNA"/>
</dbReference>
<evidence type="ECO:0000313" key="3">
    <source>
        <dbReference type="EMBL" id="SFP27314.1"/>
    </source>
</evidence>
<evidence type="ECO:0000313" key="4">
    <source>
        <dbReference type="Proteomes" id="UP000199356"/>
    </source>
</evidence>
<proteinExistence type="predicted"/>
<keyword evidence="4" id="KW-1185">Reference proteome</keyword>
<feature type="domain" description="EamA" evidence="2">
    <location>
        <begin position="5"/>
        <end position="137"/>
    </location>
</feature>
<dbReference type="GO" id="GO:0016020">
    <property type="term" value="C:membrane"/>
    <property type="evidence" value="ECO:0007669"/>
    <property type="project" value="InterPro"/>
</dbReference>
<feature type="transmembrane region" description="Helical" evidence="1">
    <location>
        <begin position="7"/>
        <end position="24"/>
    </location>
</feature>
<organism evidence="3 4">
    <name type="scientific">Tranquillimonas alkanivorans</name>
    <dbReference type="NCBI Taxonomy" id="441119"/>
    <lineage>
        <taxon>Bacteria</taxon>
        <taxon>Pseudomonadati</taxon>
        <taxon>Pseudomonadota</taxon>
        <taxon>Alphaproteobacteria</taxon>
        <taxon>Rhodobacterales</taxon>
        <taxon>Roseobacteraceae</taxon>
        <taxon>Tranquillimonas</taxon>
    </lineage>
</organism>
<accession>A0A1I5NZS7</accession>
<feature type="transmembrane region" description="Helical" evidence="1">
    <location>
        <begin position="177"/>
        <end position="201"/>
    </location>
</feature>
<evidence type="ECO:0000256" key="1">
    <source>
        <dbReference type="SAM" id="Phobius"/>
    </source>
</evidence>
<feature type="transmembrane region" description="Helical" evidence="1">
    <location>
        <begin position="262"/>
        <end position="279"/>
    </location>
</feature>
<feature type="transmembrane region" description="Helical" evidence="1">
    <location>
        <begin position="36"/>
        <end position="52"/>
    </location>
</feature>
<gene>
    <name evidence="3" type="ORF">SAMN04488047_104165</name>
</gene>
<dbReference type="SUPFAM" id="SSF103481">
    <property type="entry name" value="Multidrug resistance efflux transporter EmrE"/>
    <property type="match status" value="2"/>
</dbReference>
<feature type="transmembrane region" description="Helical" evidence="1">
    <location>
        <begin position="73"/>
        <end position="91"/>
    </location>
</feature>
<dbReference type="Pfam" id="PF00892">
    <property type="entry name" value="EamA"/>
    <property type="match status" value="2"/>
</dbReference>
<dbReference type="InterPro" id="IPR037185">
    <property type="entry name" value="EmrE-like"/>
</dbReference>
<feature type="transmembrane region" description="Helical" evidence="1">
    <location>
        <begin position="207"/>
        <end position="228"/>
    </location>
</feature>
<keyword evidence="1" id="KW-1133">Transmembrane helix</keyword>